<evidence type="ECO:0000313" key="2">
    <source>
        <dbReference type="EMBL" id="GHE93613.1"/>
    </source>
</evidence>
<protein>
    <submittedName>
        <fullName evidence="2">Dithiol-disulfide isomerase</fullName>
    </submittedName>
</protein>
<organism evidence="2 3">
    <name type="scientific">Amycolatopsis deserti</name>
    <dbReference type="NCBI Taxonomy" id="185696"/>
    <lineage>
        <taxon>Bacteria</taxon>
        <taxon>Bacillati</taxon>
        <taxon>Actinomycetota</taxon>
        <taxon>Actinomycetes</taxon>
        <taxon>Pseudonocardiales</taxon>
        <taxon>Pseudonocardiaceae</taxon>
        <taxon>Amycolatopsis</taxon>
    </lineage>
</organism>
<dbReference type="SUPFAM" id="SSF52833">
    <property type="entry name" value="Thioredoxin-like"/>
    <property type="match status" value="1"/>
</dbReference>
<dbReference type="Gene3D" id="3.40.30.10">
    <property type="entry name" value="Glutaredoxin"/>
    <property type="match status" value="1"/>
</dbReference>
<keyword evidence="2" id="KW-0413">Isomerase</keyword>
<dbReference type="Pfam" id="PF01323">
    <property type="entry name" value="DSBA"/>
    <property type="match status" value="1"/>
</dbReference>
<reference evidence="3" key="1">
    <citation type="journal article" date="2019" name="Int. J. Syst. Evol. Microbiol.">
        <title>The Global Catalogue of Microorganisms (GCM) 10K type strain sequencing project: providing services to taxonomists for standard genome sequencing and annotation.</title>
        <authorList>
            <consortium name="The Broad Institute Genomics Platform"/>
            <consortium name="The Broad Institute Genome Sequencing Center for Infectious Disease"/>
            <person name="Wu L."/>
            <person name="Ma J."/>
        </authorList>
    </citation>
    <scope>NUCLEOTIDE SEQUENCE [LARGE SCALE GENOMIC DNA]</scope>
    <source>
        <strain evidence="3">CGMCC 4.7677</strain>
    </source>
</reference>
<keyword evidence="3" id="KW-1185">Reference proteome</keyword>
<proteinExistence type="predicted"/>
<accession>A0ABQ3IZ13</accession>
<dbReference type="RefSeq" id="WP_191244917.1">
    <property type="nucleotide sequence ID" value="NZ_BNAU01000002.1"/>
</dbReference>
<dbReference type="InterPro" id="IPR036249">
    <property type="entry name" value="Thioredoxin-like_sf"/>
</dbReference>
<comment type="caution">
    <text evidence="2">The sequence shown here is derived from an EMBL/GenBank/DDBJ whole genome shotgun (WGS) entry which is preliminary data.</text>
</comment>
<dbReference type="GO" id="GO:0016853">
    <property type="term" value="F:isomerase activity"/>
    <property type="evidence" value="ECO:0007669"/>
    <property type="project" value="UniProtKB-KW"/>
</dbReference>
<feature type="domain" description="DSBA-like thioredoxin" evidence="1">
    <location>
        <begin position="17"/>
        <end position="193"/>
    </location>
</feature>
<evidence type="ECO:0000259" key="1">
    <source>
        <dbReference type="Pfam" id="PF01323"/>
    </source>
</evidence>
<name>A0ABQ3IZ13_9PSEU</name>
<sequence>MTDAPSTVHRPAAAAGTIQVWSDLLCPFAHVALHRLRVARERLGLQDRVRIDHHAFPLELFNGPHPRPGTDSEAVGLGAIEPAAGFRLWTAADWLYPNTVLLANEAVAAAKAQGLGPAEDLDRALRRAFWVDNRTIGHRTVILEVAAETGTVDVGALTEALDSGRHRADVMTDYAIARTDEVTGSPHLFTPDGTGVHNPGITVHWEGPWASGFPVVDEHDSDWTETLLKKAMG</sequence>
<dbReference type="EMBL" id="BNAU01000002">
    <property type="protein sequence ID" value="GHE93613.1"/>
    <property type="molecule type" value="Genomic_DNA"/>
</dbReference>
<dbReference type="InterPro" id="IPR001853">
    <property type="entry name" value="DSBA-like_thioredoxin_dom"/>
</dbReference>
<gene>
    <name evidence="2" type="ORF">GCM10017786_27980</name>
</gene>
<evidence type="ECO:0000313" key="3">
    <source>
        <dbReference type="Proteomes" id="UP000605897"/>
    </source>
</evidence>
<dbReference type="Proteomes" id="UP000605897">
    <property type="component" value="Unassembled WGS sequence"/>
</dbReference>